<comment type="caution">
    <text evidence="4">The sequence shown here is derived from an EMBL/GenBank/DDBJ whole genome shotgun (WGS) entry which is preliminary data.</text>
</comment>
<dbReference type="EMBL" id="JAFFHA010000003">
    <property type="protein sequence ID" value="KAK4657620.1"/>
    <property type="molecule type" value="Genomic_DNA"/>
</dbReference>
<dbReference type="Proteomes" id="UP001323405">
    <property type="component" value="Unassembled WGS sequence"/>
</dbReference>
<dbReference type="Gene3D" id="3.40.50.720">
    <property type="entry name" value="NAD(P)-binding Rossmann-like Domain"/>
    <property type="match status" value="1"/>
</dbReference>
<protein>
    <recommendedName>
        <fullName evidence="3">NAD-dependent epimerase/dehydratase domain-containing protein</fullName>
    </recommendedName>
</protein>
<dbReference type="Pfam" id="PF01370">
    <property type="entry name" value="Epimerase"/>
    <property type="match status" value="1"/>
</dbReference>
<gene>
    <name evidence="4" type="ORF">QC762_000950</name>
</gene>
<accession>A0ABR0GPB2</accession>
<evidence type="ECO:0000259" key="3">
    <source>
        <dbReference type="Pfam" id="PF01370"/>
    </source>
</evidence>
<dbReference type="SUPFAM" id="SSF51735">
    <property type="entry name" value="NAD(P)-binding Rossmann-fold domains"/>
    <property type="match status" value="1"/>
</dbReference>
<name>A0ABR0GPB2_9PEZI</name>
<reference evidence="4 5" key="1">
    <citation type="journal article" date="2023" name="bioRxiv">
        <title>High-quality genome assemblies of four members of thePodospora anserinaspecies complex.</title>
        <authorList>
            <person name="Ament-Velasquez S.L."/>
            <person name="Vogan A.A."/>
            <person name="Wallerman O."/>
            <person name="Hartmann F."/>
            <person name="Gautier V."/>
            <person name="Silar P."/>
            <person name="Giraud T."/>
            <person name="Johannesson H."/>
        </authorList>
    </citation>
    <scope>NUCLEOTIDE SEQUENCE [LARGE SCALE GENOMIC DNA]</scope>
    <source>
        <strain evidence="4 5">CBS 415.72m</strain>
    </source>
</reference>
<dbReference type="RefSeq" id="XP_062746593.1">
    <property type="nucleotide sequence ID" value="XM_062882887.1"/>
</dbReference>
<comment type="similarity">
    <text evidence="2">Belongs to the NAD(P)-dependent epimerase/dehydratase family. Dihydroflavonol-4-reductase subfamily.</text>
</comment>
<organism evidence="4 5">
    <name type="scientific">Podospora pseudocomata</name>
    <dbReference type="NCBI Taxonomy" id="2093779"/>
    <lineage>
        <taxon>Eukaryota</taxon>
        <taxon>Fungi</taxon>
        <taxon>Dikarya</taxon>
        <taxon>Ascomycota</taxon>
        <taxon>Pezizomycotina</taxon>
        <taxon>Sordariomycetes</taxon>
        <taxon>Sordariomycetidae</taxon>
        <taxon>Sordariales</taxon>
        <taxon>Podosporaceae</taxon>
        <taxon>Podospora</taxon>
    </lineage>
</organism>
<proteinExistence type="inferred from homology"/>
<evidence type="ECO:0000313" key="4">
    <source>
        <dbReference type="EMBL" id="KAK4657620.1"/>
    </source>
</evidence>
<evidence type="ECO:0000256" key="1">
    <source>
        <dbReference type="ARBA" id="ARBA00023002"/>
    </source>
</evidence>
<evidence type="ECO:0000256" key="2">
    <source>
        <dbReference type="ARBA" id="ARBA00023445"/>
    </source>
</evidence>
<keyword evidence="1" id="KW-0560">Oxidoreductase</keyword>
<evidence type="ECO:0000313" key="5">
    <source>
        <dbReference type="Proteomes" id="UP001323405"/>
    </source>
</evidence>
<dbReference type="PANTHER" id="PTHR10366">
    <property type="entry name" value="NAD DEPENDENT EPIMERASE/DEHYDRATASE"/>
    <property type="match status" value="1"/>
</dbReference>
<dbReference type="InterPro" id="IPR050425">
    <property type="entry name" value="NAD(P)_dehydrat-like"/>
</dbReference>
<keyword evidence="5" id="KW-1185">Reference proteome</keyword>
<dbReference type="GeneID" id="87902386"/>
<dbReference type="InterPro" id="IPR001509">
    <property type="entry name" value="Epimerase_deHydtase"/>
</dbReference>
<feature type="domain" description="NAD-dependent epimerase/dehydratase" evidence="3">
    <location>
        <begin position="7"/>
        <end position="133"/>
    </location>
</feature>
<sequence length="351" mass="37937">MACPTHILVTGATGFIGAHVVDTLLSRGFRVRGTTRSKAKGEAMLAARPRATQASRLDCVVIDDFLGPELDLSSALKGGIDAIVHVASPFTYDTQNNEAELILPAINGVKAVLSAAAEAQTVKRVVITSSFAAVLDVERARKASQYFTYTADDWNSLTYDAAADPKTSAVVAYRGSKKFAELAAWEFVNNFECRGGGLSFDLVTLCPPMTFGPVVHPVVGGPLGLNDSNSQLWKVAIASQQGNELPVARVPFWVDVRDLAQAHVEALLRPEAGGKRYLVASQERFTYEMAAEIIEHEFPNFVRPEGAPVVERQVVDESHGIDGETAARELGISYRAFRETVVDLMRQVGAM</sequence>
<dbReference type="InterPro" id="IPR036291">
    <property type="entry name" value="NAD(P)-bd_dom_sf"/>
</dbReference>
<dbReference type="PANTHER" id="PTHR10366:SF579">
    <property type="entry name" value="3-BETA HYDROXYSTEROID DEHYDROGENASE_ISOMERASE FAMILY PROTEIN (AFU_ORTHOLOGUE AFUA_3G02250)"/>
    <property type="match status" value="1"/>
</dbReference>